<dbReference type="Pfam" id="PF05334">
    <property type="entry name" value="DUF719"/>
    <property type="match status" value="1"/>
</dbReference>
<organism evidence="4 5">
    <name type="scientific">Grallaria varia</name>
    <name type="common">variegated antpitta</name>
    <dbReference type="NCBI Taxonomy" id="117165"/>
    <lineage>
        <taxon>Eukaryota</taxon>
        <taxon>Metazoa</taxon>
        <taxon>Chordata</taxon>
        <taxon>Craniata</taxon>
        <taxon>Vertebrata</taxon>
        <taxon>Euteleostomi</taxon>
        <taxon>Archelosauria</taxon>
        <taxon>Archosauria</taxon>
        <taxon>Dinosauria</taxon>
        <taxon>Saurischia</taxon>
        <taxon>Theropoda</taxon>
        <taxon>Coelurosauria</taxon>
        <taxon>Aves</taxon>
        <taxon>Neognathae</taxon>
        <taxon>Neoaves</taxon>
        <taxon>Telluraves</taxon>
        <taxon>Australaves</taxon>
        <taxon>Passeriformes</taxon>
        <taxon>Formicariidae</taxon>
        <taxon>Grallaria</taxon>
    </lineage>
</organism>
<feature type="region of interest" description="Disordered" evidence="3">
    <location>
        <begin position="1"/>
        <end position="68"/>
    </location>
</feature>
<evidence type="ECO:0000313" key="5">
    <source>
        <dbReference type="Proteomes" id="UP000591535"/>
    </source>
</evidence>
<keyword evidence="2" id="KW-0597">Phosphoprotein</keyword>
<feature type="compositionally biased region" description="Basic and acidic residues" evidence="3">
    <location>
        <begin position="356"/>
        <end position="367"/>
    </location>
</feature>
<feature type="compositionally biased region" description="Low complexity" evidence="3">
    <location>
        <begin position="112"/>
        <end position="124"/>
    </location>
</feature>
<gene>
    <name evidence="4" type="primary">Fam114a2</name>
    <name evidence="4" type="ORF">GRAVAR_R00982</name>
</gene>
<comment type="similarity">
    <text evidence="1">Belongs to the FAM114 family.</text>
</comment>
<dbReference type="AlphaFoldDB" id="A0A7K8ZBW2"/>
<keyword evidence="5" id="KW-1185">Reference proteome</keyword>
<feature type="region of interest" description="Disordered" evidence="3">
    <location>
        <begin position="109"/>
        <end position="141"/>
    </location>
</feature>
<comment type="caution">
    <text evidence="4">The sequence shown here is derived from an EMBL/GenBank/DDBJ whole genome shotgun (WGS) entry which is preliminary data.</text>
</comment>
<feature type="non-terminal residue" evidence="4">
    <location>
        <position position="493"/>
    </location>
</feature>
<feature type="non-terminal residue" evidence="4">
    <location>
        <position position="1"/>
    </location>
</feature>
<feature type="compositionally biased region" description="Basic and acidic residues" evidence="3">
    <location>
        <begin position="1"/>
        <end position="20"/>
    </location>
</feature>
<feature type="region of interest" description="Disordered" evidence="3">
    <location>
        <begin position="343"/>
        <end position="367"/>
    </location>
</feature>
<dbReference type="PANTHER" id="PTHR12842:SF3">
    <property type="entry name" value="PROTEIN FAM114A2"/>
    <property type="match status" value="1"/>
</dbReference>
<dbReference type="Proteomes" id="UP000591535">
    <property type="component" value="Unassembled WGS sequence"/>
</dbReference>
<reference evidence="4 5" key="1">
    <citation type="submission" date="2019-09" db="EMBL/GenBank/DDBJ databases">
        <title>Bird 10,000 Genomes (B10K) Project - Family phase.</title>
        <authorList>
            <person name="Zhang G."/>
        </authorList>
    </citation>
    <scope>NUCLEOTIDE SEQUENCE [LARGE SCALE GENOMIC DNA]</scope>
    <source>
        <strain evidence="4">B10K-DU-001-02</strain>
        <tissue evidence="4">Muscle</tissue>
    </source>
</reference>
<evidence type="ECO:0000256" key="2">
    <source>
        <dbReference type="ARBA" id="ARBA00022553"/>
    </source>
</evidence>
<dbReference type="PANTHER" id="PTHR12842">
    <property type="entry name" value="FI01459P"/>
    <property type="match status" value="1"/>
</dbReference>
<accession>A0A7K8ZBW2</accession>
<name>A0A7K8ZBW2_9PASS</name>
<sequence length="493" mass="53861">MSEKDSRENLKEENDQKAEELGCSESSEEREKELEPVPVTRKRPEPKPPSQPAATEKPTAETVKVSDSPAVQTGWGYWGSWGKSLLSTASATVATVGQGISNVIEKAETTLGIPSPSEISSESGDATRGTENPGAANDGSSFPIAGALEVLSTISTAVQSTGKTVISGGLDALEFIGKKTMDVIAEGDPGFKKTKGLINRSSTLSQVLREAKEKEEQQTAIEVTMVTEKKAHYGLLFDEFQGLSHLEALEMLSRESESKVKSVLNALSGEDLNTLKEEMEQLKEAFSLPEFFDEEEGEKKGDEEFTKEVTQLFSELHISSKPDKVIMVRTSAYEWMARFNSSLPKEEKESEENQEVESRDGDGDQDAKKSVEDIHAFAIRSLAELTACSIEMFHKAAALFLYGQKQEVTATDRAKSLSQMTIMLCKELSAFSKEFTTCLTTAGVKEKADVLNPLITGVFLEASNSASYIQDAFQLLLPVLQISLIEARTELPQ</sequence>
<proteinExistence type="inferred from homology"/>
<dbReference type="InterPro" id="IPR007998">
    <property type="entry name" value="DUF719"/>
</dbReference>
<evidence type="ECO:0000313" key="4">
    <source>
        <dbReference type="EMBL" id="NXG12968.1"/>
    </source>
</evidence>
<dbReference type="EMBL" id="VWZG01000077">
    <property type="protein sequence ID" value="NXG12968.1"/>
    <property type="molecule type" value="Genomic_DNA"/>
</dbReference>
<protein>
    <submittedName>
        <fullName evidence="4">F1142 protein</fullName>
    </submittedName>
</protein>
<evidence type="ECO:0000256" key="3">
    <source>
        <dbReference type="SAM" id="MobiDB-lite"/>
    </source>
</evidence>
<evidence type="ECO:0000256" key="1">
    <source>
        <dbReference type="ARBA" id="ARBA00006903"/>
    </source>
</evidence>